<keyword evidence="4" id="KW-0560">Oxidoreductase</keyword>
<feature type="domain" description="Glucose-methanol-choline oxidoreductase C-terminal" evidence="6">
    <location>
        <begin position="412"/>
        <end position="530"/>
    </location>
</feature>
<evidence type="ECO:0000256" key="4">
    <source>
        <dbReference type="ARBA" id="ARBA00023002"/>
    </source>
</evidence>
<evidence type="ECO:0000259" key="6">
    <source>
        <dbReference type="Pfam" id="PF05199"/>
    </source>
</evidence>
<dbReference type="SUPFAM" id="SSF51905">
    <property type="entry name" value="FAD/NAD(P)-binding domain"/>
    <property type="match status" value="1"/>
</dbReference>
<organism evidence="7 8">
    <name type="scientific">Allohahella marinimesophila</name>
    <dbReference type="NCBI Taxonomy" id="1054972"/>
    <lineage>
        <taxon>Bacteria</taxon>
        <taxon>Pseudomonadati</taxon>
        <taxon>Pseudomonadota</taxon>
        <taxon>Gammaproteobacteria</taxon>
        <taxon>Oceanospirillales</taxon>
        <taxon>Hahellaceae</taxon>
        <taxon>Allohahella</taxon>
    </lineage>
</organism>
<keyword evidence="2" id="KW-0285">Flavoprotein</keyword>
<dbReference type="Proteomes" id="UP001501337">
    <property type="component" value="Unassembled WGS sequence"/>
</dbReference>
<feature type="domain" description="Glucose-methanol-choline oxidoreductase N-terminal" evidence="5">
    <location>
        <begin position="94"/>
        <end position="311"/>
    </location>
</feature>
<evidence type="ECO:0000259" key="5">
    <source>
        <dbReference type="Pfam" id="PF00732"/>
    </source>
</evidence>
<reference evidence="8" key="1">
    <citation type="journal article" date="2019" name="Int. J. Syst. Evol. Microbiol.">
        <title>The Global Catalogue of Microorganisms (GCM) 10K type strain sequencing project: providing services to taxonomists for standard genome sequencing and annotation.</title>
        <authorList>
            <consortium name="The Broad Institute Genomics Platform"/>
            <consortium name="The Broad Institute Genome Sequencing Center for Infectious Disease"/>
            <person name="Wu L."/>
            <person name="Ma J."/>
        </authorList>
    </citation>
    <scope>NUCLEOTIDE SEQUENCE [LARGE SCALE GENOMIC DNA]</scope>
    <source>
        <strain evidence="8">JCM 17555</strain>
    </source>
</reference>
<evidence type="ECO:0000313" key="8">
    <source>
        <dbReference type="Proteomes" id="UP001501337"/>
    </source>
</evidence>
<gene>
    <name evidence="7" type="ORF">GCM10022278_05820</name>
</gene>
<dbReference type="PANTHER" id="PTHR46056:SF12">
    <property type="entry name" value="LONG-CHAIN-ALCOHOL OXIDASE"/>
    <property type="match status" value="1"/>
</dbReference>
<evidence type="ECO:0000256" key="2">
    <source>
        <dbReference type="ARBA" id="ARBA00022630"/>
    </source>
</evidence>
<evidence type="ECO:0000256" key="1">
    <source>
        <dbReference type="ARBA" id="ARBA00010790"/>
    </source>
</evidence>
<dbReference type="InterPro" id="IPR000172">
    <property type="entry name" value="GMC_OxRdtase_N"/>
</dbReference>
<sequence>MSVQDVITLGLERGWAVYSARPESEIDNANRDFIKPVSSMREVEFDVIVIGTGAGGGTAAETFAGQGLSVLMLEEGRLHSLKDFKMEELWSYGNLYQEALARTTEDAGISIMQGRSVGGSTTVNWTSSFRTPEKTLDHWAGAHLVAQSTPSEMRSFFENREQRLNISPWAGLPNENNAVLQRGCQALGWSTSLIPRNVLGCWNLGYCGFGCPTNAKQSMLTTTIPAALDKGATLMTSVRAERLMQVGDTIRGLVCHPVAVNHEVDVDSEILLKARHYVLAAGAIGSPAVLLRSGVSDPHERAGKRTFLHPVVATIADMGKPVDPYYGAPQSVYSDEFLWRDGVTGKMGYKLEVPPLHPSLSAGVIGLHGEELMDRMRMLPQMNSVLALLRDGFNDESQGGEVFLRDGGHPGLRYELNDYLWEGARDAYLKMAEVQFAGGARSVRLVHLDSEDYSSWSAAREAIEAMPMAAQRTKLFSAHVMGGCAMGENPREAVVDSYGQHHQISNLSVMDGSVFPTSIGANPQLSIYGLVYRNALRLAQQLA</sequence>
<keyword evidence="3" id="KW-0274">FAD</keyword>
<protein>
    <submittedName>
        <fullName evidence="7">GMC family oxidoreductase</fullName>
    </submittedName>
</protein>
<dbReference type="Pfam" id="PF00732">
    <property type="entry name" value="GMC_oxred_N"/>
    <property type="match status" value="1"/>
</dbReference>
<dbReference type="PRINTS" id="PR00411">
    <property type="entry name" value="PNDRDTASEI"/>
</dbReference>
<comment type="caution">
    <text evidence="7">The sequence shown here is derived from an EMBL/GenBank/DDBJ whole genome shotgun (WGS) entry which is preliminary data.</text>
</comment>
<dbReference type="PANTHER" id="PTHR46056">
    <property type="entry name" value="LONG-CHAIN-ALCOHOL OXIDASE"/>
    <property type="match status" value="1"/>
</dbReference>
<proteinExistence type="inferred from homology"/>
<keyword evidence="8" id="KW-1185">Reference proteome</keyword>
<comment type="similarity">
    <text evidence="1">Belongs to the GMC oxidoreductase family.</text>
</comment>
<dbReference type="Gene3D" id="3.50.50.60">
    <property type="entry name" value="FAD/NAD(P)-binding domain"/>
    <property type="match status" value="2"/>
</dbReference>
<dbReference type="Pfam" id="PF05199">
    <property type="entry name" value="GMC_oxred_C"/>
    <property type="match status" value="1"/>
</dbReference>
<evidence type="ECO:0000256" key="3">
    <source>
        <dbReference type="ARBA" id="ARBA00022827"/>
    </source>
</evidence>
<dbReference type="InterPro" id="IPR007867">
    <property type="entry name" value="GMC_OxRtase_C"/>
</dbReference>
<dbReference type="InterPro" id="IPR036188">
    <property type="entry name" value="FAD/NAD-bd_sf"/>
</dbReference>
<dbReference type="RefSeq" id="WP_344803095.1">
    <property type="nucleotide sequence ID" value="NZ_BAABBO010000001.1"/>
</dbReference>
<evidence type="ECO:0000313" key="7">
    <source>
        <dbReference type="EMBL" id="GAA3949481.1"/>
    </source>
</evidence>
<name>A0ABP7NL64_9GAMM</name>
<accession>A0ABP7NL64</accession>
<dbReference type="EMBL" id="BAABBO010000001">
    <property type="protein sequence ID" value="GAA3949481.1"/>
    <property type="molecule type" value="Genomic_DNA"/>
</dbReference>